<keyword evidence="1" id="KW-0472">Membrane</keyword>
<accession>A0A1T5M4D7</accession>
<feature type="transmembrane region" description="Helical" evidence="1">
    <location>
        <begin position="214"/>
        <end position="235"/>
    </location>
</feature>
<keyword evidence="1" id="KW-0812">Transmembrane</keyword>
<feature type="transmembrane region" description="Helical" evidence="1">
    <location>
        <begin position="116"/>
        <end position="136"/>
    </location>
</feature>
<evidence type="ECO:0000313" key="2">
    <source>
        <dbReference type="EMBL" id="SKC83080.1"/>
    </source>
</evidence>
<organism evidence="2 3">
    <name type="scientific">Ohtaekwangia koreensis</name>
    <dbReference type="NCBI Taxonomy" id="688867"/>
    <lineage>
        <taxon>Bacteria</taxon>
        <taxon>Pseudomonadati</taxon>
        <taxon>Bacteroidota</taxon>
        <taxon>Cytophagia</taxon>
        <taxon>Cytophagales</taxon>
        <taxon>Fulvivirgaceae</taxon>
        <taxon>Ohtaekwangia</taxon>
    </lineage>
</organism>
<dbReference type="EMBL" id="FUZU01000003">
    <property type="protein sequence ID" value="SKC83080.1"/>
    <property type="molecule type" value="Genomic_DNA"/>
</dbReference>
<dbReference type="STRING" id="688867.SAMN05660236_4358"/>
<sequence length="251" mass="27794">MFKSLAFISKSELTREKQKDYRNVVIIQVVIIVSGLTLSEFLLQGTQTPAAKLVTTVFSSFAAIYAFLLWDLLRNFTRSVLLVRLYLVVLIGIVFIGTLVEFPYYTILEVPNRQLYLLTIHGLLFPIEVTVIAFAIRDIFSGEFLTPDKLWGSACIFLMIGISFGSLYDLICIVSPGSLGVALGMGLPNYSECVRYSLCILGGLDPALPNASRLIRNISVIEAVWSNLFVVLIIGKLMGLPRPSKTDTAET</sequence>
<reference evidence="2 3" key="1">
    <citation type="submission" date="2017-02" db="EMBL/GenBank/DDBJ databases">
        <authorList>
            <person name="Peterson S.W."/>
        </authorList>
    </citation>
    <scope>NUCLEOTIDE SEQUENCE [LARGE SCALE GENOMIC DNA]</scope>
    <source>
        <strain evidence="2 3">DSM 25262</strain>
    </source>
</reference>
<feature type="transmembrane region" description="Helical" evidence="1">
    <location>
        <begin position="85"/>
        <end position="104"/>
    </location>
</feature>
<name>A0A1T5M4D7_9BACT</name>
<keyword evidence="1" id="KW-1133">Transmembrane helix</keyword>
<keyword evidence="3" id="KW-1185">Reference proteome</keyword>
<feature type="transmembrane region" description="Helical" evidence="1">
    <location>
        <begin position="21"/>
        <end position="38"/>
    </location>
</feature>
<dbReference type="AlphaFoldDB" id="A0A1T5M4D7"/>
<dbReference type="Proteomes" id="UP000190961">
    <property type="component" value="Unassembled WGS sequence"/>
</dbReference>
<dbReference type="OrthoDB" id="961366at2"/>
<gene>
    <name evidence="2" type="ORF">SAMN05660236_4358</name>
</gene>
<evidence type="ECO:0000256" key="1">
    <source>
        <dbReference type="SAM" id="Phobius"/>
    </source>
</evidence>
<dbReference type="RefSeq" id="WP_079688891.1">
    <property type="nucleotide sequence ID" value="NZ_FUZU01000003.1"/>
</dbReference>
<evidence type="ECO:0000313" key="3">
    <source>
        <dbReference type="Proteomes" id="UP000190961"/>
    </source>
</evidence>
<feature type="transmembrane region" description="Helical" evidence="1">
    <location>
        <begin position="50"/>
        <end position="73"/>
    </location>
</feature>
<protein>
    <submittedName>
        <fullName evidence="2">Uncharacterized protein</fullName>
    </submittedName>
</protein>
<feature type="transmembrane region" description="Helical" evidence="1">
    <location>
        <begin position="156"/>
        <end position="179"/>
    </location>
</feature>
<proteinExistence type="predicted"/>